<dbReference type="Proteomes" id="UP000004208">
    <property type="component" value="Unassembled WGS sequence"/>
</dbReference>
<dbReference type="EMBL" id="ACLJ02000003">
    <property type="protein sequence ID" value="EFK54418.1"/>
    <property type="molecule type" value="Genomic_DNA"/>
</dbReference>
<dbReference type="InterPro" id="IPR036412">
    <property type="entry name" value="HAD-like_sf"/>
</dbReference>
<evidence type="ECO:0000313" key="2">
    <source>
        <dbReference type="Proteomes" id="UP000004208"/>
    </source>
</evidence>
<name>D7WE64_9CORY</name>
<dbReference type="SUPFAM" id="SSF56784">
    <property type="entry name" value="HAD-like"/>
    <property type="match status" value="1"/>
</dbReference>
<evidence type="ECO:0000313" key="1">
    <source>
        <dbReference type="EMBL" id="EFK54418.1"/>
    </source>
</evidence>
<accession>D7WE64</accession>
<dbReference type="Pfam" id="PF08282">
    <property type="entry name" value="Hydrolase_3"/>
    <property type="match status" value="1"/>
</dbReference>
<dbReference type="SFLD" id="SFLDS00003">
    <property type="entry name" value="Haloacid_Dehalogenase"/>
    <property type="match status" value="1"/>
</dbReference>
<dbReference type="AlphaFoldDB" id="D7WE64"/>
<dbReference type="RefSeq" id="WP_005291261.1">
    <property type="nucleotide sequence ID" value="NZ_CM000961.1"/>
</dbReference>
<proteinExistence type="predicted"/>
<dbReference type="GO" id="GO:0005829">
    <property type="term" value="C:cytosol"/>
    <property type="evidence" value="ECO:0007669"/>
    <property type="project" value="TreeGrafter"/>
</dbReference>
<dbReference type="InterPro" id="IPR000150">
    <property type="entry name" value="Cof"/>
</dbReference>
<keyword evidence="2" id="KW-1185">Reference proteome</keyword>
<dbReference type="PANTHER" id="PTHR10000">
    <property type="entry name" value="PHOSPHOSERINE PHOSPHATASE"/>
    <property type="match status" value="1"/>
</dbReference>
<dbReference type="GO" id="GO:0000287">
    <property type="term" value="F:magnesium ion binding"/>
    <property type="evidence" value="ECO:0007669"/>
    <property type="project" value="TreeGrafter"/>
</dbReference>
<dbReference type="InterPro" id="IPR006379">
    <property type="entry name" value="HAD-SF_hydro_IIB"/>
</dbReference>
<dbReference type="STRING" id="585529.HMPREF0291_12076"/>
<sequence>MSFPRIVALDMDGTLVDPDGNIPDEFWPLLGRAQDAGMIIAPTSGRQLATLQTMFDGRGLETFIAENGAVVWHRGEIVSTKPMSLDTVTSILDAVRESNTAIHPVVCMPEYAYVAEAMPQWVQEETDKYYVSQRAVGSLIDAARTDSNPTTKVSLFVESNAEDDGVPLIEKAAPGVNAAVSSEHWLDIMSDDANKGAALTSLAESLDVDIADTAAIGDYLNDTSMLEAAGTAVAMGNAHSDLKAIADEITGTNAEHGALKAIRRWLEANA</sequence>
<dbReference type="PANTHER" id="PTHR10000:SF8">
    <property type="entry name" value="HAD SUPERFAMILY HYDROLASE-LIKE, TYPE 3"/>
    <property type="match status" value="1"/>
</dbReference>
<dbReference type="NCBIfam" id="TIGR01484">
    <property type="entry name" value="HAD-SF-IIB"/>
    <property type="match status" value="1"/>
</dbReference>
<dbReference type="SFLD" id="SFLDG01140">
    <property type="entry name" value="C2.B:_Phosphomannomutase_and_P"/>
    <property type="match status" value="1"/>
</dbReference>
<dbReference type="Gene3D" id="3.30.1240.10">
    <property type="match status" value="1"/>
</dbReference>
<dbReference type="NCBIfam" id="TIGR00099">
    <property type="entry name" value="Cof-subfamily"/>
    <property type="match status" value="1"/>
</dbReference>
<reference evidence="1" key="1">
    <citation type="submission" date="2010-06" db="EMBL/GenBank/DDBJ databases">
        <authorList>
            <person name="Muzny D."/>
            <person name="Qin X."/>
            <person name="Buhay C."/>
            <person name="Dugan-Rocha S."/>
            <person name="Ding Y."/>
            <person name="Chen G."/>
            <person name="Hawes A."/>
            <person name="Holder M."/>
            <person name="Jhangiani S."/>
            <person name="Johnson A."/>
            <person name="Khan Z."/>
            <person name="Li Z."/>
            <person name="Liu W."/>
            <person name="Liu X."/>
            <person name="Perez L."/>
            <person name="Shen H."/>
            <person name="Wang Q."/>
            <person name="Watt J."/>
            <person name="Xi L."/>
            <person name="Xin Y."/>
            <person name="Zhou J."/>
            <person name="Deng J."/>
            <person name="Jiang H."/>
            <person name="Liu Y."/>
            <person name="Qu J."/>
            <person name="Song X.-Z."/>
            <person name="Zhang L."/>
            <person name="Villasana D."/>
            <person name="Johnson A."/>
            <person name="Liu J."/>
            <person name="Liyanage D."/>
            <person name="Lorensuhewa L."/>
            <person name="Robinson T."/>
            <person name="Song A."/>
            <person name="Song B.-B."/>
            <person name="Dinh H."/>
            <person name="Thornton R."/>
            <person name="Coyle M."/>
            <person name="Francisco L."/>
            <person name="Jackson L."/>
            <person name="Javaid M."/>
            <person name="Korchina V."/>
            <person name="Kovar C."/>
            <person name="Mata R."/>
            <person name="Mathew T."/>
            <person name="Ngo R."/>
            <person name="Nguyen L."/>
            <person name="Nguyen N."/>
            <person name="Okwuonu G."/>
            <person name="Ongeri F."/>
            <person name="Pham C."/>
            <person name="Simmons D."/>
            <person name="Wilczek-Boney K."/>
            <person name="Hale W."/>
            <person name="Jakkamsetti A."/>
            <person name="Pham P."/>
            <person name="Ruth R."/>
            <person name="San Lucas F."/>
            <person name="Warren J."/>
            <person name="Zhang J."/>
            <person name="Zhao Z."/>
            <person name="Zhou C."/>
            <person name="Zhu D."/>
            <person name="Lee S."/>
            <person name="Bess C."/>
            <person name="Blankenburg K."/>
            <person name="Forbes L."/>
            <person name="Fu Q."/>
            <person name="Gubbala S."/>
            <person name="Hirani K."/>
            <person name="Jayaseelan J.C."/>
            <person name="Lara F."/>
            <person name="Munidasa M."/>
            <person name="Palculict T."/>
            <person name="Patil S."/>
            <person name="Pu L.-L."/>
            <person name="Saada N."/>
            <person name="Tang L."/>
            <person name="Weissenberger G."/>
            <person name="Zhu Y."/>
            <person name="Hemphill L."/>
            <person name="Shang Y."/>
            <person name="Youmans B."/>
            <person name="Ayvaz T."/>
            <person name="Ross M."/>
            <person name="Santibanez J."/>
            <person name="Aqrawi P."/>
            <person name="Gross S."/>
            <person name="Joshi V."/>
            <person name="Fowler G."/>
            <person name="Nazareth L."/>
            <person name="Reid J."/>
            <person name="Worley K."/>
            <person name="Petrosino J."/>
            <person name="Highlander S."/>
            <person name="Gibbs R."/>
        </authorList>
    </citation>
    <scope>NUCLEOTIDE SEQUENCE [LARGE SCALE GENOMIC DNA]</scope>
    <source>
        <strain evidence="1">ATCC 33030</strain>
    </source>
</reference>
<organism evidence="1 2">
    <name type="scientific">Corynebacterium genitalium ATCC 33030</name>
    <dbReference type="NCBI Taxonomy" id="585529"/>
    <lineage>
        <taxon>Bacteria</taxon>
        <taxon>Bacillati</taxon>
        <taxon>Actinomycetota</taxon>
        <taxon>Actinomycetes</taxon>
        <taxon>Mycobacteriales</taxon>
        <taxon>Corynebacteriaceae</taxon>
        <taxon>Corynebacterium</taxon>
    </lineage>
</organism>
<dbReference type="OrthoDB" id="3180855at2"/>
<comment type="caution">
    <text evidence="1">The sequence shown here is derived from an EMBL/GenBank/DDBJ whole genome shotgun (WGS) entry which is preliminary data.</text>
</comment>
<dbReference type="eggNOG" id="COG0561">
    <property type="taxonomic scope" value="Bacteria"/>
</dbReference>
<dbReference type="Gene3D" id="3.40.50.1000">
    <property type="entry name" value="HAD superfamily/HAD-like"/>
    <property type="match status" value="1"/>
</dbReference>
<dbReference type="GO" id="GO:0016791">
    <property type="term" value="F:phosphatase activity"/>
    <property type="evidence" value="ECO:0007669"/>
    <property type="project" value="UniProtKB-ARBA"/>
</dbReference>
<dbReference type="InterPro" id="IPR023214">
    <property type="entry name" value="HAD_sf"/>
</dbReference>
<gene>
    <name evidence="1" type="ORF">HMPREF0291_12076</name>
</gene>
<protein>
    <submittedName>
        <fullName evidence="1">Cof-like hydrolase</fullName>
    </submittedName>
</protein>
<dbReference type="HOGENOM" id="CLU_044146_5_1_11"/>